<dbReference type="InterPro" id="IPR011527">
    <property type="entry name" value="ABC1_TM_dom"/>
</dbReference>
<accession>A0AAW2XUF6</accession>
<dbReference type="GO" id="GO:0090374">
    <property type="term" value="P:oligopeptide export from mitochondrion"/>
    <property type="evidence" value="ECO:0007669"/>
    <property type="project" value="TreeGrafter"/>
</dbReference>
<evidence type="ECO:0000256" key="4">
    <source>
        <dbReference type="ARBA" id="ARBA00022692"/>
    </source>
</evidence>
<dbReference type="GO" id="GO:0010329">
    <property type="term" value="F:auxin efflux transmembrane transporter activity"/>
    <property type="evidence" value="ECO:0007669"/>
    <property type="project" value="UniProtKB-ARBA"/>
</dbReference>
<dbReference type="SUPFAM" id="SSF90123">
    <property type="entry name" value="ABC transporter transmembrane region"/>
    <property type="match status" value="2"/>
</dbReference>
<dbReference type="Gene3D" id="1.20.1560.10">
    <property type="entry name" value="ABC transporter type 1, transmembrane domain"/>
    <property type="match status" value="1"/>
</dbReference>
<dbReference type="InterPro" id="IPR039421">
    <property type="entry name" value="Type_1_exporter"/>
</dbReference>
<protein>
    <submittedName>
        <fullName evidence="15">ABC transporter B family member 11</fullName>
    </submittedName>
</protein>
<keyword evidence="3" id="KW-0813">Transport</keyword>
<comment type="caution">
    <text evidence="15">The sequence shown here is derived from an EMBL/GenBank/DDBJ whole genome shotgun (WGS) entry which is preliminary data.</text>
</comment>
<dbReference type="SUPFAM" id="SSF52540">
    <property type="entry name" value="P-loop containing nucleoside triphosphate hydrolases"/>
    <property type="match status" value="2"/>
</dbReference>
<dbReference type="GO" id="GO:0005743">
    <property type="term" value="C:mitochondrial inner membrane"/>
    <property type="evidence" value="ECO:0007669"/>
    <property type="project" value="TreeGrafter"/>
</dbReference>
<keyword evidence="5" id="KW-0677">Repeat</keyword>
<feature type="transmembrane region" description="Helical" evidence="12">
    <location>
        <begin position="694"/>
        <end position="724"/>
    </location>
</feature>
<dbReference type="CDD" id="cd18578">
    <property type="entry name" value="ABC_6TM_Pgp_ABCB1_D2_like"/>
    <property type="match status" value="1"/>
</dbReference>
<keyword evidence="8 12" id="KW-1133">Transmembrane helix</keyword>
<dbReference type="InterPro" id="IPR003439">
    <property type="entry name" value="ABC_transporter-like_ATP-bd"/>
</dbReference>
<feature type="region of interest" description="Disordered" evidence="11">
    <location>
        <begin position="1"/>
        <end position="47"/>
    </location>
</feature>
<dbReference type="CDD" id="cd18577">
    <property type="entry name" value="ABC_6TM_Pgp_ABCB1_D1_like"/>
    <property type="match status" value="1"/>
</dbReference>
<dbReference type="Pfam" id="PF00005">
    <property type="entry name" value="ABC_tran"/>
    <property type="match status" value="2"/>
</dbReference>
<evidence type="ECO:0000256" key="6">
    <source>
        <dbReference type="ARBA" id="ARBA00022741"/>
    </source>
</evidence>
<dbReference type="GO" id="GO:0010328">
    <property type="term" value="F:auxin influx transmembrane transporter activity"/>
    <property type="evidence" value="ECO:0007669"/>
    <property type="project" value="UniProtKB-ARBA"/>
</dbReference>
<dbReference type="FunFam" id="1.20.1560.10:FF:000025">
    <property type="entry name" value="ABC transporter B family member 9"/>
    <property type="match status" value="1"/>
</dbReference>
<dbReference type="GO" id="GO:0005886">
    <property type="term" value="C:plasma membrane"/>
    <property type="evidence" value="ECO:0007669"/>
    <property type="project" value="UniProtKB-SubCell"/>
</dbReference>
<feature type="domain" description="ABC transmembrane type-1" evidence="14">
    <location>
        <begin position="697"/>
        <end position="923"/>
    </location>
</feature>
<dbReference type="InterPro" id="IPR017871">
    <property type="entry name" value="ABC_transporter-like_CS"/>
</dbReference>
<dbReference type="InterPro" id="IPR027417">
    <property type="entry name" value="P-loop_NTPase"/>
</dbReference>
<feature type="domain" description="ABC transmembrane type-1" evidence="14">
    <location>
        <begin position="72"/>
        <end position="366"/>
    </location>
</feature>
<dbReference type="EMBL" id="JACGWN010000002">
    <property type="protein sequence ID" value="KAL0457723.1"/>
    <property type="molecule type" value="Genomic_DNA"/>
</dbReference>
<dbReference type="PANTHER" id="PTHR43394">
    <property type="entry name" value="ATP-DEPENDENT PERMEASE MDL1, MITOCHONDRIAL"/>
    <property type="match status" value="1"/>
</dbReference>
<feature type="transmembrane region" description="Helical" evidence="12">
    <location>
        <begin position="829"/>
        <end position="852"/>
    </location>
</feature>
<organism evidence="15">
    <name type="scientific">Sesamum latifolium</name>
    <dbReference type="NCBI Taxonomy" id="2727402"/>
    <lineage>
        <taxon>Eukaryota</taxon>
        <taxon>Viridiplantae</taxon>
        <taxon>Streptophyta</taxon>
        <taxon>Embryophyta</taxon>
        <taxon>Tracheophyta</taxon>
        <taxon>Spermatophyta</taxon>
        <taxon>Magnoliopsida</taxon>
        <taxon>eudicotyledons</taxon>
        <taxon>Gunneridae</taxon>
        <taxon>Pentapetalae</taxon>
        <taxon>asterids</taxon>
        <taxon>lamiids</taxon>
        <taxon>Lamiales</taxon>
        <taxon>Pedaliaceae</taxon>
        <taxon>Sesamum</taxon>
    </lineage>
</organism>
<comment type="similarity">
    <text evidence="2">Belongs to the ABC transporter superfamily. ABCB family. Multidrug resistance exporter (TC 3.A.1.201) subfamily.</text>
</comment>
<dbReference type="PANTHER" id="PTHR43394:SF16">
    <property type="entry name" value="ABC TRANSPORTER B FAMILY MEMBER 4-LIKE ISOFORM X1"/>
    <property type="match status" value="1"/>
</dbReference>
<feature type="transmembrane region" description="Helical" evidence="12">
    <location>
        <begin position="202"/>
        <end position="218"/>
    </location>
</feature>
<dbReference type="FunFam" id="1.20.1560.10:FF:000044">
    <property type="entry name" value="ABC transporter B family member 9"/>
    <property type="match status" value="1"/>
</dbReference>
<proteinExistence type="inferred from homology"/>
<keyword evidence="7" id="KW-0067">ATP-binding</keyword>
<feature type="domain" description="ABC transporter" evidence="13">
    <location>
        <begin position="1000"/>
        <end position="1232"/>
    </location>
</feature>
<gene>
    <name evidence="15" type="ORF">Slati_0399500</name>
</gene>
<feature type="transmembrane region" description="Helical" evidence="12">
    <location>
        <begin position="224"/>
        <end position="245"/>
    </location>
</feature>
<evidence type="ECO:0000256" key="10">
    <source>
        <dbReference type="ARBA" id="ARBA00023180"/>
    </source>
</evidence>
<dbReference type="Gene3D" id="3.40.50.300">
    <property type="entry name" value="P-loop containing nucleotide triphosphate hydrolases"/>
    <property type="match status" value="2"/>
</dbReference>
<dbReference type="SMART" id="SM00382">
    <property type="entry name" value="AAA"/>
    <property type="match status" value="2"/>
</dbReference>
<evidence type="ECO:0000256" key="5">
    <source>
        <dbReference type="ARBA" id="ARBA00022737"/>
    </source>
</evidence>
<dbReference type="GO" id="GO:0005524">
    <property type="term" value="F:ATP binding"/>
    <property type="evidence" value="ECO:0007669"/>
    <property type="project" value="UniProtKB-KW"/>
</dbReference>
<dbReference type="FunFam" id="3.40.50.300:FF:000066">
    <property type="entry name" value="ABC transporter B family member 1"/>
    <property type="match status" value="2"/>
</dbReference>
<feature type="transmembrane region" description="Helical" evidence="12">
    <location>
        <begin position="302"/>
        <end position="325"/>
    </location>
</feature>
<dbReference type="AlphaFoldDB" id="A0AAW2XUF6"/>
<keyword evidence="9 12" id="KW-0472">Membrane</keyword>
<keyword evidence="6" id="KW-0547">Nucleotide-binding</keyword>
<dbReference type="PROSITE" id="PS50929">
    <property type="entry name" value="ABC_TM1F"/>
    <property type="match status" value="2"/>
</dbReference>
<dbReference type="GO" id="GO:0016887">
    <property type="term" value="F:ATP hydrolysis activity"/>
    <property type="evidence" value="ECO:0007669"/>
    <property type="project" value="InterPro"/>
</dbReference>
<evidence type="ECO:0000256" key="7">
    <source>
        <dbReference type="ARBA" id="ARBA00022840"/>
    </source>
</evidence>
<feature type="compositionally biased region" description="Basic and acidic residues" evidence="11">
    <location>
        <begin position="23"/>
        <end position="47"/>
    </location>
</feature>
<comment type="subcellular location">
    <subcellularLocation>
        <location evidence="1">Cell membrane</location>
        <topology evidence="1">Multi-pass membrane protein</topology>
    </subcellularLocation>
</comment>
<dbReference type="InterPro" id="IPR036640">
    <property type="entry name" value="ABC1_TM_sf"/>
</dbReference>
<feature type="compositionally biased region" description="Polar residues" evidence="11">
    <location>
        <begin position="8"/>
        <end position="22"/>
    </location>
</feature>
<evidence type="ECO:0000313" key="15">
    <source>
        <dbReference type="EMBL" id="KAL0457723.1"/>
    </source>
</evidence>
<evidence type="ECO:0000256" key="11">
    <source>
        <dbReference type="SAM" id="MobiDB-lite"/>
    </source>
</evidence>
<dbReference type="PROSITE" id="PS50893">
    <property type="entry name" value="ABC_TRANSPORTER_2"/>
    <property type="match status" value="2"/>
</dbReference>
<feature type="transmembrane region" description="Helical" evidence="12">
    <location>
        <begin position="736"/>
        <end position="754"/>
    </location>
</feature>
<dbReference type="PROSITE" id="PS00211">
    <property type="entry name" value="ABC_TRANSPORTER_1"/>
    <property type="match status" value="2"/>
</dbReference>
<evidence type="ECO:0000256" key="8">
    <source>
        <dbReference type="ARBA" id="ARBA00022989"/>
    </source>
</evidence>
<feature type="transmembrane region" description="Helical" evidence="12">
    <location>
        <begin position="69"/>
        <end position="92"/>
    </location>
</feature>
<keyword evidence="10" id="KW-0325">Glycoprotein</keyword>
<name>A0AAW2XUF6_9LAMI</name>
<evidence type="ECO:0000259" key="14">
    <source>
        <dbReference type="PROSITE" id="PS50929"/>
    </source>
</evidence>
<dbReference type="FunFam" id="1.20.1560.10:FF:000009">
    <property type="entry name" value="ABC transporter B family member 1"/>
    <property type="match status" value="1"/>
</dbReference>
<dbReference type="InterPro" id="IPR003593">
    <property type="entry name" value="AAA+_ATPase"/>
</dbReference>
<dbReference type="Pfam" id="PF00664">
    <property type="entry name" value="ABC_membrane"/>
    <property type="match status" value="2"/>
</dbReference>
<dbReference type="CDD" id="cd03249">
    <property type="entry name" value="ABC_MTABC3_MDL1_MDL2"/>
    <property type="match status" value="2"/>
</dbReference>
<evidence type="ECO:0000256" key="12">
    <source>
        <dbReference type="SAM" id="Phobius"/>
    </source>
</evidence>
<evidence type="ECO:0000256" key="9">
    <source>
        <dbReference type="ARBA" id="ARBA00023136"/>
    </source>
</evidence>
<reference evidence="15" key="1">
    <citation type="submission" date="2020-06" db="EMBL/GenBank/DDBJ databases">
        <authorList>
            <person name="Li T."/>
            <person name="Hu X."/>
            <person name="Zhang T."/>
            <person name="Song X."/>
            <person name="Zhang H."/>
            <person name="Dai N."/>
            <person name="Sheng W."/>
            <person name="Hou X."/>
            <person name="Wei L."/>
        </authorList>
    </citation>
    <scope>NUCLEOTIDE SEQUENCE</scope>
    <source>
        <strain evidence="15">KEN1</strain>
        <tissue evidence="15">Leaf</tissue>
    </source>
</reference>
<evidence type="ECO:0000256" key="3">
    <source>
        <dbReference type="ARBA" id="ARBA00022448"/>
    </source>
</evidence>
<keyword evidence="4 12" id="KW-0812">Transmembrane</keyword>
<dbReference type="GO" id="GO:0015421">
    <property type="term" value="F:ABC-type oligopeptide transporter activity"/>
    <property type="evidence" value="ECO:0007669"/>
    <property type="project" value="TreeGrafter"/>
</dbReference>
<sequence>MTAENGLDDNSTIGNEASTSRTHASETEAKGRYDVDGSKEDSHKAEEKQATNTVPFYKLFTFADSMDKILMIVGSIGAIGNGLCLPLMTILFGELIDSFGQNQSKDVVSVVSKVSLKFVYLAMGWCVQQHFSVVHINTIEVACWMITGERQAARIRSLYLRTILQQDVAFFDKETNTGEVVGRMSGDTVLIQDAMGEKVGKFIQLVSTFLGGFVIAFIKGWLLTLVMLSSIPLLVISGGVMSLVLSKMASRGQNAYAKAAIVVEQTIGSIRTVASFTGEKKAVADYDKSLVKAYQSGVNEGWASGLGLGSVMFIAFCSYALAIWFGAKMILEKGYSGGEVLNVIVAVLTGSMSLGQASPCMTAFAAGQAAAFKMFETISRKPEIDAYDTRGKILEDIRGDIEFRDVHFSYPARPNEQIFRGFSLFVSSGMTAALVGQSGSGKSTVISLIERFYDPQDGQVLIDGINLKELQLKWIRSKIGLVSQEPVLFTASIRENIAYGKDGASVEEIRRAAELANAAKFIDKLPQGIDTMVGEHGTQLSGGQKQRVAIARAILKDPRILLLDEATSALDAESERIVQEALDRIMVNRTTIIVAHRLSTVKNANMIAVIHQGKIVEQVKSKNVIHAFHQSRSSGKGNSSRHQSLSLTFGLPVTFNVSESAVENSDETSTKTTGRPPKVPIRRLAYLNKPEVPVLMAGAISAIANGAIMPIFGILISSVIKTFFESPHKLRKDSKFWALMFVVLGCASLIAYPARTYLFGVAGHKLIRRIRLLCFEKVVNMEVGWFDEPEHSSGMIGARLSADAATVRALVGDALAQIVQDLSSATVGLAIAFAASWQLALIILAMIPLIGLNGYVQIKFMKGFSTDAKVMYEEASQVANDAVGSIRTVASFCAEEKIMEIYKKKCEGPMRNGIRQGLISGLLRRARLVEDGKITFSDVFRVFFALTMAAIAISQSSSFAPDSSKAKSAAASIFAILDRESKINPSDESGMKLESLKGEIELKHVSFKYPTRPDVQIFRDLSLTIHHGKTVALVGESGSGKSTVISLLQRFYDPDSGHVTLDGIEIQKFQLKWLRQQMGLVSQEPVLFNDTIRANIAYGKEGNATEAEIIAAAELANAHKFIRLRHCGGRARVQLSGGQKQRVAIARAIIKSPKILLLDEATSALDAESERIVQDALDRAMVNRTTVVVAHRLSTIKAADVIVVVKNGVIVEKGKHETLINIKDGFYASLLALNMTASAS</sequence>
<reference evidence="15" key="2">
    <citation type="journal article" date="2024" name="Plant">
        <title>Genomic evolution and insights into agronomic trait innovations of Sesamum species.</title>
        <authorList>
            <person name="Miao H."/>
            <person name="Wang L."/>
            <person name="Qu L."/>
            <person name="Liu H."/>
            <person name="Sun Y."/>
            <person name="Le M."/>
            <person name="Wang Q."/>
            <person name="Wei S."/>
            <person name="Zheng Y."/>
            <person name="Lin W."/>
            <person name="Duan Y."/>
            <person name="Cao H."/>
            <person name="Xiong S."/>
            <person name="Wang X."/>
            <person name="Wei L."/>
            <person name="Li C."/>
            <person name="Ma Q."/>
            <person name="Ju M."/>
            <person name="Zhao R."/>
            <person name="Li G."/>
            <person name="Mu C."/>
            <person name="Tian Q."/>
            <person name="Mei H."/>
            <person name="Zhang T."/>
            <person name="Gao T."/>
            <person name="Zhang H."/>
        </authorList>
    </citation>
    <scope>NUCLEOTIDE SEQUENCE</scope>
    <source>
        <strain evidence="15">KEN1</strain>
    </source>
</reference>
<feature type="domain" description="ABC transporter" evidence="13">
    <location>
        <begin position="401"/>
        <end position="637"/>
    </location>
</feature>
<evidence type="ECO:0000256" key="2">
    <source>
        <dbReference type="ARBA" id="ARBA00007577"/>
    </source>
</evidence>
<evidence type="ECO:0000256" key="1">
    <source>
        <dbReference type="ARBA" id="ARBA00004651"/>
    </source>
</evidence>
<evidence type="ECO:0000259" key="13">
    <source>
        <dbReference type="PROSITE" id="PS50893"/>
    </source>
</evidence>